<dbReference type="EMBL" id="BSYI01000044">
    <property type="protein sequence ID" value="GMG84832.1"/>
    <property type="molecule type" value="Genomic_DNA"/>
</dbReference>
<comment type="subcellular location">
    <subcellularLocation>
        <location evidence="1 8">Cell membrane</location>
        <topology evidence="1 8">Multi-pass membrane protein</topology>
    </subcellularLocation>
</comment>
<evidence type="ECO:0000259" key="9">
    <source>
        <dbReference type="PROSITE" id="PS50928"/>
    </source>
</evidence>
<dbReference type="Pfam" id="PF00528">
    <property type="entry name" value="BPD_transp_1"/>
    <property type="match status" value="1"/>
</dbReference>
<dbReference type="Proteomes" id="UP001239909">
    <property type="component" value="Unassembled WGS sequence"/>
</dbReference>
<feature type="domain" description="ABC transmembrane type-1" evidence="9">
    <location>
        <begin position="177"/>
        <end position="383"/>
    </location>
</feature>
<dbReference type="PANTHER" id="PTHR42929">
    <property type="entry name" value="INNER MEMBRANE ABC TRANSPORTER PERMEASE PROTEIN YDCU-RELATED-RELATED"/>
    <property type="match status" value="1"/>
</dbReference>
<protein>
    <submittedName>
        <fullName evidence="10">ABC transporter permease</fullName>
    </submittedName>
</protein>
<dbReference type="InterPro" id="IPR000515">
    <property type="entry name" value="MetI-like"/>
</dbReference>
<keyword evidence="5 8" id="KW-0812">Transmembrane</keyword>
<dbReference type="SUPFAM" id="SSF161098">
    <property type="entry name" value="MetI-like"/>
    <property type="match status" value="1"/>
</dbReference>
<dbReference type="CDD" id="cd06261">
    <property type="entry name" value="TM_PBP2"/>
    <property type="match status" value="1"/>
</dbReference>
<dbReference type="Gene3D" id="1.10.3720.10">
    <property type="entry name" value="MetI-like"/>
    <property type="match status" value="1"/>
</dbReference>
<name>A0ABQ6LR78_9RHOB</name>
<gene>
    <name evidence="10" type="ORF">LNKW23_40480</name>
</gene>
<evidence type="ECO:0000256" key="3">
    <source>
        <dbReference type="ARBA" id="ARBA00022448"/>
    </source>
</evidence>
<sequence length="395" mass="43634">MERADRRRELVGWLLVAPSLLFMAFFFAVPIGAFLLRSVDNTDLVGAMPRTMAEIGGWNGQDLPDESLFMALGEDFTALPDITAAASLGRRLNHNLTGYRSLVMRTFTGLRRHEGPLGREALIAIDKRWSDPAHWRVIQQERSWLTPLYLLASLDLERGPEGIRTIPPERRLFVDLLVRTAWISIAVTLLCLVLGFPLAYVMASSGPRLSSWMLVLVLLPFWTSLLVRTTAWIVLLQRNGLVNQVLERLGLIDAPLTLIYNRLGVYIAMTHVLLPFLVLPLYSVMKGVGGDLTRAAAGLGAPPSTVFRRVYLPQVMPGIIAGCSLVFVLALGYYITPALVGGPRDQMIAHFIAYFTSTSVNWGMAASLAGILLLMVVVLYAALARLVGLDRLKAR</sequence>
<organism evidence="10 11">
    <name type="scientific">Paralimibaculum aggregatum</name>
    <dbReference type="NCBI Taxonomy" id="3036245"/>
    <lineage>
        <taxon>Bacteria</taxon>
        <taxon>Pseudomonadati</taxon>
        <taxon>Pseudomonadota</taxon>
        <taxon>Alphaproteobacteria</taxon>
        <taxon>Rhodobacterales</taxon>
        <taxon>Paracoccaceae</taxon>
        <taxon>Paralimibaculum</taxon>
    </lineage>
</organism>
<evidence type="ECO:0000313" key="10">
    <source>
        <dbReference type="EMBL" id="GMG84832.1"/>
    </source>
</evidence>
<evidence type="ECO:0000256" key="7">
    <source>
        <dbReference type="ARBA" id="ARBA00023136"/>
    </source>
</evidence>
<dbReference type="InterPro" id="IPR035906">
    <property type="entry name" value="MetI-like_sf"/>
</dbReference>
<evidence type="ECO:0000256" key="1">
    <source>
        <dbReference type="ARBA" id="ARBA00004651"/>
    </source>
</evidence>
<feature type="transmembrane region" description="Helical" evidence="8">
    <location>
        <begin position="12"/>
        <end position="36"/>
    </location>
</feature>
<feature type="transmembrane region" description="Helical" evidence="8">
    <location>
        <begin position="263"/>
        <end position="284"/>
    </location>
</feature>
<evidence type="ECO:0000256" key="4">
    <source>
        <dbReference type="ARBA" id="ARBA00022475"/>
    </source>
</evidence>
<keyword evidence="4" id="KW-1003">Cell membrane</keyword>
<keyword evidence="7 8" id="KW-0472">Membrane</keyword>
<proteinExistence type="inferred from homology"/>
<keyword evidence="6 8" id="KW-1133">Transmembrane helix</keyword>
<evidence type="ECO:0000256" key="8">
    <source>
        <dbReference type="RuleBase" id="RU363032"/>
    </source>
</evidence>
<feature type="transmembrane region" description="Helical" evidence="8">
    <location>
        <begin position="315"/>
        <end position="335"/>
    </location>
</feature>
<evidence type="ECO:0000256" key="5">
    <source>
        <dbReference type="ARBA" id="ARBA00022692"/>
    </source>
</evidence>
<comment type="caution">
    <text evidence="10">The sequence shown here is derived from an EMBL/GenBank/DDBJ whole genome shotgun (WGS) entry which is preliminary data.</text>
</comment>
<keyword evidence="3 8" id="KW-0813">Transport</keyword>
<dbReference type="PROSITE" id="PS50928">
    <property type="entry name" value="ABC_TM1"/>
    <property type="match status" value="1"/>
</dbReference>
<reference evidence="10 11" key="1">
    <citation type="submission" date="2023-04" db="EMBL/GenBank/DDBJ databases">
        <title>Marinoamorphus aggregata gen. nov., sp. Nov., isolate from tissue of brittle star Ophioplocus japonicus.</title>
        <authorList>
            <person name="Kawano K."/>
            <person name="Sawayama S."/>
            <person name="Nakagawa S."/>
        </authorList>
    </citation>
    <scope>NUCLEOTIDE SEQUENCE [LARGE SCALE GENOMIC DNA]</scope>
    <source>
        <strain evidence="10 11">NKW23</strain>
    </source>
</reference>
<keyword evidence="11" id="KW-1185">Reference proteome</keyword>
<dbReference type="RefSeq" id="WP_285673966.1">
    <property type="nucleotide sequence ID" value="NZ_BSYI01000044.1"/>
</dbReference>
<evidence type="ECO:0000313" key="11">
    <source>
        <dbReference type="Proteomes" id="UP001239909"/>
    </source>
</evidence>
<feature type="transmembrane region" description="Helical" evidence="8">
    <location>
        <begin position="364"/>
        <end position="387"/>
    </location>
</feature>
<evidence type="ECO:0000256" key="2">
    <source>
        <dbReference type="ARBA" id="ARBA00007069"/>
    </source>
</evidence>
<dbReference type="PANTHER" id="PTHR42929:SF5">
    <property type="entry name" value="ABC TRANSPORTER PERMEASE PROTEIN"/>
    <property type="match status" value="1"/>
</dbReference>
<evidence type="ECO:0000256" key="6">
    <source>
        <dbReference type="ARBA" id="ARBA00022989"/>
    </source>
</evidence>
<accession>A0ABQ6LR78</accession>
<comment type="similarity">
    <text evidence="2">Belongs to the binding-protein-dependent transport system permease family. CysTW subfamily.</text>
</comment>
<feature type="transmembrane region" description="Helical" evidence="8">
    <location>
        <begin position="181"/>
        <end position="201"/>
    </location>
</feature>
<feature type="transmembrane region" description="Helical" evidence="8">
    <location>
        <begin position="213"/>
        <end position="235"/>
    </location>
</feature>